<evidence type="ECO:0000256" key="1">
    <source>
        <dbReference type="ARBA" id="ARBA00001961"/>
    </source>
</evidence>
<name>A0A485KIH1_9STRA</name>
<evidence type="ECO:0000313" key="10">
    <source>
        <dbReference type="EMBL" id="VFT84443.1"/>
    </source>
</evidence>
<evidence type="ECO:0000259" key="8">
    <source>
        <dbReference type="PROSITE" id="PS51471"/>
    </source>
</evidence>
<feature type="domain" description="Fe2OG dioxygenase" evidence="8">
    <location>
        <begin position="225"/>
        <end position="371"/>
    </location>
</feature>
<keyword evidence="2" id="KW-0479">Metal-binding</keyword>
<dbReference type="OrthoDB" id="420380at2759"/>
<dbReference type="PANTHER" id="PTHR10869:SF226">
    <property type="entry name" value="PROLYL 4-HYDROXYLASE ALPHA SUBUNIT DOMAIN-CONTAINING PROTEIN"/>
    <property type="match status" value="1"/>
</dbReference>
<evidence type="ECO:0000313" key="11">
    <source>
        <dbReference type="Proteomes" id="UP000332933"/>
    </source>
</evidence>
<dbReference type="GO" id="GO:0031418">
    <property type="term" value="F:L-ascorbic acid binding"/>
    <property type="evidence" value="ECO:0007669"/>
    <property type="project" value="InterPro"/>
</dbReference>
<reference evidence="9" key="2">
    <citation type="submission" date="2019-06" db="EMBL/GenBank/DDBJ databases">
        <title>Genomics analysis of Aphanomyces spp. identifies a new class of oomycete effector associated with host adaptation.</title>
        <authorList>
            <person name="Gaulin E."/>
        </authorList>
    </citation>
    <scope>NUCLEOTIDE SEQUENCE</scope>
    <source>
        <strain evidence="9">CBS 578.67</strain>
    </source>
</reference>
<keyword evidence="3" id="KW-0223">Dioxygenase</keyword>
<organism evidence="10 11">
    <name type="scientific">Aphanomyces stellatus</name>
    <dbReference type="NCBI Taxonomy" id="120398"/>
    <lineage>
        <taxon>Eukaryota</taxon>
        <taxon>Sar</taxon>
        <taxon>Stramenopiles</taxon>
        <taxon>Oomycota</taxon>
        <taxon>Saprolegniomycetes</taxon>
        <taxon>Saprolegniales</taxon>
        <taxon>Verrucalvaceae</taxon>
        <taxon>Aphanomyces</taxon>
    </lineage>
</organism>
<accession>A0A485KIH1</accession>
<keyword evidence="5" id="KW-0408">Iron</keyword>
<dbReference type="GO" id="GO:0005506">
    <property type="term" value="F:iron ion binding"/>
    <property type="evidence" value="ECO:0007669"/>
    <property type="project" value="InterPro"/>
</dbReference>
<dbReference type="Gene3D" id="2.60.120.620">
    <property type="entry name" value="q2cbj1_9rhob like domain"/>
    <property type="match status" value="1"/>
</dbReference>
<dbReference type="InterPro" id="IPR006620">
    <property type="entry name" value="Pro_4_hyd_alph"/>
</dbReference>
<gene>
    <name evidence="10" type="primary">Aste57867_7534</name>
    <name evidence="9" type="ORF">As57867_007508</name>
    <name evidence="10" type="ORF">ASTE57867_7534</name>
</gene>
<dbReference type="PANTHER" id="PTHR10869">
    <property type="entry name" value="PROLYL 4-HYDROXYLASE ALPHA SUBUNIT"/>
    <property type="match status" value="1"/>
</dbReference>
<feature type="chain" id="PRO_5033436962" evidence="7">
    <location>
        <begin position="20"/>
        <end position="460"/>
    </location>
</feature>
<comment type="cofactor">
    <cofactor evidence="1">
        <name>L-ascorbate</name>
        <dbReference type="ChEBI" id="CHEBI:38290"/>
    </cofactor>
</comment>
<dbReference type="AlphaFoldDB" id="A0A485KIH1"/>
<evidence type="ECO:0000256" key="7">
    <source>
        <dbReference type="SAM" id="SignalP"/>
    </source>
</evidence>
<evidence type="ECO:0000256" key="6">
    <source>
        <dbReference type="SAM" id="MobiDB-lite"/>
    </source>
</evidence>
<keyword evidence="4" id="KW-0560">Oxidoreductase</keyword>
<dbReference type="SMART" id="SM00702">
    <property type="entry name" value="P4Hc"/>
    <property type="match status" value="1"/>
</dbReference>
<dbReference type="InterPro" id="IPR005123">
    <property type="entry name" value="Oxoglu/Fe-dep_dioxygenase_dom"/>
</dbReference>
<dbReference type="EMBL" id="VJMH01004104">
    <property type="protein sequence ID" value="KAF0703776.1"/>
    <property type="molecule type" value="Genomic_DNA"/>
</dbReference>
<evidence type="ECO:0000256" key="5">
    <source>
        <dbReference type="ARBA" id="ARBA00023004"/>
    </source>
</evidence>
<dbReference type="GO" id="GO:0005783">
    <property type="term" value="C:endoplasmic reticulum"/>
    <property type="evidence" value="ECO:0007669"/>
    <property type="project" value="TreeGrafter"/>
</dbReference>
<evidence type="ECO:0000256" key="3">
    <source>
        <dbReference type="ARBA" id="ARBA00022964"/>
    </source>
</evidence>
<feature type="region of interest" description="Disordered" evidence="6">
    <location>
        <begin position="175"/>
        <end position="196"/>
    </location>
</feature>
<reference evidence="10 11" key="1">
    <citation type="submission" date="2019-03" db="EMBL/GenBank/DDBJ databases">
        <authorList>
            <person name="Gaulin E."/>
            <person name="Dumas B."/>
        </authorList>
    </citation>
    <scope>NUCLEOTIDE SEQUENCE [LARGE SCALE GENOMIC DNA]</scope>
    <source>
        <strain evidence="10">CBS 568.67</strain>
    </source>
</reference>
<dbReference type="InterPro" id="IPR044862">
    <property type="entry name" value="Pro_4_hyd_alph_FE2OG_OXY"/>
</dbReference>
<evidence type="ECO:0000313" key="9">
    <source>
        <dbReference type="EMBL" id="KAF0703776.1"/>
    </source>
</evidence>
<evidence type="ECO:0000256" key="2">
    <source>
        <dbReference type="ARBA" id="ARBA00022723"/>
    </source>
</evidence>
<dbReference type="GO" id="GO:0004656">
    <property type="term" value="F:procollagen-proline 4-dioxygenase activity"/>
    <property type="evidence" value="ECO:0007669"/>
    <property type="project" value="TreeGrafter"/>
</dbReference>
<proteinExistence type="predicted"/>
<dbReference type="PROSITE" id="PS51471">
    <property type="entry name" value="FE2OG_OXY"/>
    <property type="match status" value="1"/>
</dbReference>
<dbReference type="InterPro" id="IPR036208">
    <property type="entry name" value="VHL_sf"/>
</dbReference>
<protein>
    <submittedName>
        <fullName evidence="10">Aste57867_7534 protein</fullName>
    </submittedName>
</protein>
<keyword evidence="11" id="KW-1185">Reference proteome</keyword>
<feature type="compositionally biased region" description="Polar residues" evidence="6">
    <location>
        <begin position="186"/>
        <end position="196"/>
    </location>
</feature>
<dbReference type="InterPro" id="IPR045054">
    <property type="entry name" value="P4HA-like"/>
</dbReference>
<dbReference type="Pfam" id="PF13640">
    <property type="entry name" value="2OG-FeII_Oxy_3"/>
    <property type="match status" value="1"/>
</dbReference>
<evidence type="ECO:0000256" key="4">
    <source>
        <dbReference type="ARBA" id="ARBA00023002"/>
    </source>
</evidence>
<feature type="signal peptide" evidence="7">
    <location>
        <begin position="1"/>
        <end position="19"/>
    </location>
</feature>
<dbReference type="EMBL" id="CAADRA010004116">
    <property type="protein sequence ID" value="VFT84443.1"/>
    <property type="molecule type" value="Genomic_DNA"/>
</dbReference>
<sequence length="460" mass="51303">MQLRVLSVLLSCVLYAVLGGSSVSVTVFNNGDSTGGMAVDLTEDHVSSGLALAAYLSTIIEVDGVYTDETKTSTKAIADRVFTGKGLLVQSFEDIQPNDRLYVVAPGLLFVWPFVEFGHRVAIESRQSPTGKPIVIESFSDSPRVFLIHDFFSNEEADGLIKRVLEIDNEQKKLQRSGVGHESGRKTQSAVRTSENAFDGESPIAIAMNTRAFDLLNIGDYVEDMADGLQLLRYQQKQAYIPHTDYFDIGTAEKWNWDPKDGGSNRFATVFLYLSNVTRGGQTVFPFAEMPAGIDHPASPSDDEMTIFEKGSWEYKMTRQCYSKMASYPRKTGAVLFYSQKGNGALDPMSEHGGCPVLEGTKWAANLWVWNKRRYGLDGHKLSFDFVNNLDVPVELFWSTTWMYQIPPRSTKNYLTYDDHEWTIKDPNGNVLVVHRAKNEGGDHQVVTVPVVVSTTKDEL</sequence>
<dbReference type="SUPFAM" id="SSF49468">
    <property type="entry name" value="VHL"/>
    <property type="match status" value="1"/>
</dbReference>
<dbReference type="Proteomes" id="UP000332933">
    <property type="component" value="Unassembled WGS sequence"/>
</dbReference>
<keyword evidence="7" id="KW-0732">Signal</keyword>